<keyword evidence="4 6" id="KW-0255">Endonuclease</keyword>
<proteinExistence type="inferred from homology"/>
<comment type="function">
    <text evidence="6">DNA repair enzyme involved in the repair of deaminated bases. Selectively cleaves double-stranded DNA at the second phosphodiester bond 3' to a deoxyinosine leaving behind the intact lesion on the nicked DNA.</text>
</comment>
<comment type="caution">
    <text evidence="7">The sequence shown here is derived from an EMBL/GenBank/DDBJ whole genome shotgun (WGS) entry which is preliminary data.</text>
</comment>
<reference evidence="7 8" key="1">
    <citation type="submission" date="2017-06" db="EMBL/GenBank/DDBJ databases">
        <title>Novel microbial phyla capable of carbon fixation and sulfur reduction in deep-sea sediments.</title>
        <authorList>
            <person name="Huang J."/>
            <person name="Baker B."/>
            <person name="Wang Y."/>
        </authorList>
    </citation>
    <scope>NUCLEOTIDE SEQUENCE [LARGE SCALE GENOMIC DNA]</scope>
    <source>
        <strain evidence="7">B3_LCP</strain>
    </source>
</reference>
<comment type="similarity">
    <text evidence="6">Belongs to the endonuclease V family.</text>
</comment>
<keyword evidence="6" id="KW-0479">Metal-binding</keyword>
<evidence type="ECO:0000256" key="5">
    <source>
        <dbReference type="ARBA" id="ARBA00022801"/>
    </source>
</evidence>
<dbReference type="GO" id="GO:0000287">
    <property type="term" value="F:magnesium ion binding"/>
    <property type="evidence" value="ECO:0007669"/>
    <property type="project" value="UniProtKB-UniRule"/>
</dbReference>
<comment type="cofactor">
    <cofactor evidence="6">
        <name>Mg(2+)</name>
        <dbReference type="ChEBI" id="CHEBI:18420"/>
    </cofactor>
</comment>
<evidence type="ECO:0000313" key="8">
    <source>
        <dbReference type="Proteomes" id="UP000319619"/>
    </source>
</evidence>
<feature type="site" description="Interaction with target DNA" evidence="6">
    <location>
        <position position="82"/>
    </location>
</feature>
<dbReference type="CDD" id="cd06559">
    <property type="entry name" value="Endonuclease_V"/>
    <property type="match status" value="1"/>
</dbReference>
<sequence>MKIAELHSWPNDHKAALQIQKDLSSEIITRAESSIKPRIVVGVDVSSVRGNTRLWAAVVAIHLPELKIVEEAFATIEAGYPYIPGLLSFREIPVLIEAMRNLTSKPDLVICDGQGIAHPRFFGLASHLGLWLNVPTIGCAKSLLVGEAAEPGIHAGDWQPLKYKNRTVGGILRTRKGCKPMYVSPGHMIDVDRSISLVQATNKGYRLPEPTRLAHLAVTRYRLSFSE</sequence>
<keyword evidence="5 6" id="KW-0378">Hydrolase</keyword>
<keyword evidence="6" id="KW-0227">DNA damage</keyword>
<comment type="subcellular location">
    <subcellularLocation>
        <location evidence="1 6">Cytoplasm</location>
    </subcellularLocation>
</comment>
<organism evidence="7 8">
    <name type="scientific">candidate division LCP-89 bacterium B3_LCP</name>
    <dbReference type="NCBI Taxonomy" id="2012998"/>
    <lineage>
        <taxon>Bacteria</taxon>
        <taxon>Pseudomonadati</taxon>
        <taxon>Bacteria division LCP-89</taxon>
    </lineage>
</organism>
<name>A0A532UPV7_UNCL8</name>
<gene>
    <name evidence="6" type="primary">nfi</name>
    <name evidence="7" type="ORF">CEE37_14730</name>
</gene>
<evidence type="ECO:0000256" key="2">
    <source>
        <dbReference type="ARBA" id="ARBA00022490"/>
    </source>
</evidence>
<dbReference type="GO" id="GO:0003727">
    <property type="term" value="F:single-stranded RNA binding"/>
    <property type="evidence" value="ECO:0007669"/>
    <property type="project" value="TreeGrafter"/>
</dbReference>
<dbReference type="EC" id="3.1.21.7" evidence="6"/>
<dbReference type="GO" id="GO:0016891">
    <property type="term" value="F:RNA endonuclease activity producing 5'-phosphomonoesters, hydrolytic mechanism"/>
    <property type="evidence" value="ECO:0007669"/>
    <property type="project" value="TreeGrafter"/>
</dbReference>
<dbReference type="PANTHER" id="PTHR28511">
    <property type="entry name" value="ENDONUCLEASE V"/>
    <property type="match status" value="1"/>
</dbReference>
<dbReference type="NCBIfam" id="NF008629">
    <property type="entry name" value="PRK11617.1"/>
    <property type="match status" value="1"/>
</dbReference>
<comment type="catalytic activity">
    <reaction evidence="6">
        <text>Endonucleolytic cleavage at apurinic or apyrimidinic sites to products with a 5'-phosphate.</text>
        <dbReference type="EC" id="3.1.21.7"/>
    </reaction>
</comment>
<accession>A0A532UPV7</accession>
<dbReference type="Gene3D" id="3.30.2170.10">
    <property type="entry name" value="archaeoglobus fulgidus dsm 4304 superfamily"/>
    <property type="match status" value="1"/>
</dbReference>
<dbReference type="Proteomes" id="UP000319619">
    <property type="component" value="Unassembled WGS sequence"/>
</dbReference>
<dbReference type="Pfam" id="PF04493">
    <property type="entry name" value="Endonuclease_5"/>
    <property type="match status" value="1"/>
</dbReference>
<keyword evidence="3 6" id="KW-0540">Nuclease</keyword>
<dbReference type="GO" id="GO:0005737">
    <property type="term" value="C:cytoplasm"/>
    <property type="evidence" value="ECO:0007669"/>
    <property type="project" value="UniProtKB-SubCell"/>
</dbReference>
<evidence type="ECO:0000256" key="1">
    <source>
        <dbReference type="ARBA" id="ARBA00004496"/>
    </source>
</evidence>
<dbReference type="GO" id="GO:0006281">
    <property type="term" value="P:DNA repair"/>
    <property type="evidence" value="ECO:0007669"/>
    <property type="project" value="UniProtKB-UniRule"/>
</dbReference>
<dbReference type="PANTHER" id="PTHR28511:SF1">
    <property type="entry name" value="ENDONUCLEASE V"/>
    <property type="match status" value="1"/>
</dbReference>
<feature type="binding site" evidence="6">
    <location>
        <position position="44"/>
    </location>
    <ligand>
        <name>Mg(2+)</name>
        <dbReference type="ChEBI" id="CHEBI:18420"/>
    </ligand>
</feature>
<evidence type="ECO:0000313" key="7">
    <source>
        <dbReference type="EMBL" id="TKJ36837.1"/>
    </source>
</evidence>
<keyword evidence="6" id="KW-0234">DNA repair</keyword>
<evidence type="ECO:0000256" key="4">
    <source>
        <dbReference type="ARBA" id="ARBA00022759"/>
    </source>
</evidence>
<dbReference type="InterPro" id="IPR007581">
    <property type="entry name" value="Endonuclease-V"/>
</dbReference>
<dbReference type="AlphaFoldDB" id="A0A532UPV7"/>
<evidence type="ECO:0000256" key="6">
    <source>
        <dbReference type="HAMAP-Rule" id="MF_00801"/>
    </source>
</evidence>
<dbReference type="EMBL" id="NJBN01000015">
    <property type="protein sequence ID" value="TKJ36837.1"/>
    <property type="molecule type" value="Genomic_DNA"/>
</dbReference>
<protein>
    <recommendedName>
        <fullName evidence="6">Endonuclease V</fullName>
        <ecNumber evidence="6">3.1.21.7</ecNumber>
    </recommendedName>
    <alternativeName>
        <fullName evidence="6">Deoxyinosine 3'endonuclease</fullName>
    </alternativeName>
    <alternativeName>
        <fullName evidence="6">Deoxyribonuclease V</fullName>
        <shortName evidence="6">DNase V</shortName>
    </alternativeName>
</protein>
<dbReference type="HAMAP" id="MF_00801">
    <property type="entry name" value="Endonuclease_5"/>
    <property type="match status" value="1"/>
</dbReference>
<evidence type="ECO:0000256" key="3">
    <source>
        <dbReference type="ARBA" id="ARBA00022722"/>
    </source>
</evidence>
<dbReference type="GO" id="GO:0043737">
    <property type="term" value="F:deoxyribonuclease V activity"/>
    <property type="evidence" value="ECO:0007669"/>
    <property type="project" value="UniProtKB-UniRule"/>
</dbReference>
<feature type="binding site" evidence="6">
    <location>
        <position position="112"/>
    </location>
    <ligand>
        <name>Mg(2+)</name>
        <dbReference type="ChEBI" id="CHEBI:18420"/>
    </ligand>
</feature>
<keyword evidence="2 6" id="KW-0963">Cytoplasm</keyword>
<keyword evidence="6" id="KW-0460">Magnesium</keyword>